<evidence type="ECO:0000256" key="1">
    <source>
        <dbReference type="ARBA" id="ARBA00012417"/>
    </source>
</evidence>
<dbReference type="InterPro" id="IPR008921">
    <property type="entry name" value="DNA_pol3_clamp-load_cplx_C"/>
</dbReference>
<sequence>MMIDFWRKIKQGHVSPVYLLYGTEPFLINKTHNLIIQSTIREEEREFNLSAYDCEETPVEVALEDAETLPFFGDKRVVLVKNPYFLTAEKGKEKVEHNTKRLEQYIEEPSPFSVVVFTGLYEKLDERKKITKMLLKRAEVFVASPLNEQEIRRWIDEHLLSSNVTIQKEAVDLLLQLAGTTLTILANELDKLTLFVGEGGTITEETVRLLVPRSLEQNIFVLIEKVVQRKLHEAFRTFYDLLQNNEEPIKILALLANQFRLIYQAKSLAAKGYGQQQIASLLKVHPFRVKLALGQAKLFSLEELMRIINDLAEADYQMKAGLMDKRLIVELFLMKLNEER</sequence>
<evidence type="ECO:0000313" key="11">
    <source>
        <dbReference type="EMBL" id="MBA2869829.1"/>
    </source>
</evidence>
<dbReference type="InterPro" id="IPR048466">
    <property type="entry name" value="DNA_pol3_delta-like_C"/>
</dbReference>
<dbReference type="PANTHER" id="PTHR34388:SF1">
    <property type="entry name" value="DNA POLYMERASE III SUBUNIT DELTA"/>
    <property type="match status" value="1"/>
</dbReference>
<reference evidence="11 12" key="1">
    <citation type="submission" date="2020-07" db="EMBL/GenBank/DDBJ databases">
        <title>Genomic Encyclopedia of Type Strains, Phase IV (KMG-IV): sequencing the most valuable type-strain genomes for metagenomic binning, comparative biology and taxonomic classification.</title>
        <authorList>
            <person name="Goeker M."/>
        </authorList>
    </citation>
    <scope>NUCLEOTIDE SEQUENCE [LARGE SCALE GENOMIC DNA]</scope>
    <source>
        <strain evidence="11 12">DSM 25220</strain>
    </source>
</reference>
<dbReference type="RefSeq" id="WP_181535155.1">
    <property type="nucleotide sequence ID" value="NZ_JACDUU010000001.1"/>
</dbReference>
<dbReference type="EC" id="2.7.7.7" evidence="1"/>
<dbReference type="GO" id="GO:0003887">
    <property type="term" value="F:DNA-directed DNA polymerase activity"/>
    <property type="evidence" value="ECO:0007669"/>
    <property type="project" value="UniProtKB-KW"/>
</dbReference>
<keyword evidence="3 11" id="KW-0808">Transferase</keyword>
<comment type="caution">
    <text evidence="11">The sequence shown here is derived from an EMBL/GenBank/DDBJ whole genome shotgun (WGS) entry which is preliminary data.</text>
</comment>
<gene>
    <name evidence="11" type="ORF">HNQ85_000087</name>
</gene>
<accession>A0A7W0BVC3</accession>
<dbReference type="SUPFAM" id="SSF48019">
    <property type="entry name" value="post-AAA+ oligomerization domain-like"/>
    <property type="match status" value="1"/>
</dbReference>
<dbReference type="GO" id="GO:0006261">
    <property type="term" value="P:DNA-templated DNA replication"/>
    <property type="evidence" value="ECO:0007669"/>
    <property type="project" value="TreeGrafter"/>
</dbReference>
<dbReference type="NCBIfam" id="TIGR01128">
    <property type="entry name" value="holA"/>
    <property type="match status" value="1"/>
</dbReference>
<evidence type="ECO:0000256" key="5">
    <source>
        <dbReference type="ARBA" id="ARBA00022705"/>
    </source>
</evidence>
<evidence type="ECO:0000259" key="10">
    <source>
        <dbReference type="Pfam" id="PF21694"/>
    </source>
</evidence>
<dbReference type="EMBL" id="JACDUU010000001">
    <property type="protein sequence ID" value="MBA2869829.1"/>
    <property type="molecule type" value="Genomic_DNA"/>
</dbReference>
<dbReference type="Gene3D" id="3.40.50.300">
    <property type="entry name" value="P-loop containing nucleotide triphosphate hydrolases"/>
    <property type="match status" value="1"/>
</dbReference>
<dbReference type="PANTHER" id="PTHR34388">
    <property type="entry name" value="DNA POLYMERASE III SUBUNIT DELTA"/>
    <property type="match status" value="1"/>
</dbReference>
<dbReference type="InterPro" id="IPR010372">
    <property type="entry name" value="DNA_pol3_delta_N"/>
</dbReference>
<keyword evidence="6" id="KW-0239">DNA-directed DNA polymerase</keyword>
<organism evidence="11 12">
    <name type="scientific">[Anoxybacillus] calidus</name>
    <dbReference type="NCBI Taxonomy" id="575178"/>
    <lineage>
        <taxon>Bacteria</taxon>
        <taxon>Bacillati</taxon>
        <taxon>Bacillota</taxon>
        <taxon>Bacilli</taxon>
        <taxon>Bacillales</taxon>
        <taxon>Anoxybacillaceae</taxon>
        <taxon>Paranoxybacillus</taxon>
    </lineage>
</organism>
<dbReference type="SUPFAM" id="SSF52540">
    <property type="entry name" value="P-loop containing nucleoside triphosphate hydrolases"/>
    <property type="match status" value="1"/>
</dbReference>
<evidence type="ECO:0000313" key="12">
    <source>
        <dbReference type="Proteomes" id="UP000580891"/>
    </source>
</evidence>
<evidence type="ECO:0000256" key="4">
    <source>
        <dbReference type="ARBA" id="ARBA00022695"/>
    </source>
</evidence>
<comment type="similarity">
    <text evidence="7">Belongs to the DNA polymerase HolA subunit family.</text>
</comment>
<dbReference type="Gene3D" id="1.20.272.10">
    <property type="match status" value="1"/>
</dbReference>
<proteinExistence type="inferred from homology"/>
<dbReference type="GO" id="GO:0003677">
    <property type="term" value="F:DNA binding"/>
    <property type="evidence" value="ECO:0007669"/>
    <property type="project" value="InterPro"/>
</dbReference>
<feature type="domain" description="DNA polymerase III delta N-terminal" evidence="9">
    <location>
        <begin position="18"/>
        <end position="141"/>
    </location>
</feature>
<dbReference type="Pfam" id="PF06144">
    <property type="entry name" value="DNA_pol3_delta"/>
    <property type="match status" value="1"/>
</dbReference>
<evidence type="ECO:0000256" key="8">
    <source>
        <dbReference type="ARBA" id="ARBA00049244"/>
    </source>
</evidence>
<protein>
    <recommendedName>
        <fullName evidence="2">DNA polymerase III subunit delta</fullName>
        <ecNumber evidence="1">2.7.7.7</ecNumber>
    </recommendedName>
</protein>
<dbReference type="Proteomes" id="UP000580891">
    <property type="component" value="Unassembled WGS sequence"/>
</dbReference>
<dbReference type="InterPro" id="IPR005790">
    <property type="entry name" value="DNA_polIII_delta"/>
</dbReference>
<evidence type="ECO:0000256" key="6">
    <source>
        <dbReference type="ARBA" id="ARBA00022932"/>
    </source>
</evidence>
<dbReference type="Pfam" id="PF21694">
    <property type="entry name" value="DNA_pol3_delta_C"/>
    <property type="match status" value="1"/>
</dbReference>
<keyword evidence="5" id="KW-0235">DNA replication</keyword>
<dbReference type="GO" id="GO:0009360">
    <property type="term" value="C:DNA polymerase III complex"/>
    <property type="evidence" value="ECO:0007669"/>
    <property type="project" value="InterPro"/>
</dbReference>
<feature type="domain" description="DNA polymerase III delta subunit-like C-terminal" evidence="10">
    <location>
        <begin position="216"/>
        <end position="336"/>
    </location>
</feature>
<evidence type="ECO:0000256" key="3">
    <source>
        <dbReference type="ARBA" id="ARBA00022679"/>
    </source>
</evidence>
<keyword evidence="4 11" id="KW-0548">Nucleotidyltransferase</keyword>
<dbReference type="AlphaFoldDB" id="A0A7W0BVC3"/>
<evidence type="ECO:0000256" key="2">
    <source>
        <dbReference type="ARBA" id="ARBA00017703"/>
    </source>
</evidence>
<name>A0A7W0BVC3_9BACL</name>
<evidence type="ECO:0000259" key="9">
    <source>
        <dbReference type="Pfam" id="PF06144"/>
    </source>
</evidence>
<evidence type="ECO:0000256" key="7">
    <source>
        <dbReference type="ARBA" id="ARBA00034754"/>
    </source>
</evidence>
<keyword evidence="12" id="KW-1185">Reference proteome</keyword>
<dbReference type="Gene3D" id="1.10.8.60">
    <property type="match status" value="1"/>
</dbReference>
<dbReference type="InterPro" id="IPR027417">
    <property type="entry name" value="P-loop_NTPase"/>
</dbReference>
<comment type="catalytic activity">
    <reaction evidence="8">
        <text>DNA(n) + a 2'-deoxyribonucleoside 5'-triphosphate = DNA(n+1) + diphosphate</text>
        <dbReference type="Rhea" id="RHEA:22508"/>
        <dbReference type="Rhea" id="RHEA-COMP:17339"/>
        <dbReference type="Rhea" id="RHEA-COMP:17340"/>
        <dbReference type="ChEBI" id="CHEBI:33019"/>
        <dbReference type="ChEBI" id="CHEBI:61560"/>
        <dbReference type="ChEBI" id="CHEBI:173112"/>
        <dbReference type="EC" id="2.7.7.7"/>
    </reaction>
</comment>